<feature type="transmembrane region" description="Helical" evidence="1">
    <location>
        <begin position="33"/>
        <end position="53"/>
    </location>
</feature>
<keyword evidence="1" id="KW-1133">Transmembrane helix</keyword>
<keyword evidence="3" id="KW-1185">Reference proteome</keyword>
<dbReference type="GeneID" id="35003630"/>
<dbReference type="EMBL" id="FNYR01000032">
    <property type="protein sequence ID" value="SEJ22296.1"/>
    <property type="molecule type" value="Genomic_DNA"/>
</dbReference>
<evidence type="ECO:0000313" key="2">
    <source>
        <dbReference type="EMBL" id="SEJ22296.1"/>
    </source>
</evidence>
<organism evidence="2 3">
    <name type="scientific">Halohasta litchfieldiae</name>
    <dbReference type="NCBI Taxonomy" id="1073996"/>
    <lineage>
        <taxon>Archaea</taxon>
        <taxon>Methanobacteriati</taxon>
        <taxon>Methanobacteriota</taxon>
        <taxon>Stenosarchaea group</taxon>
        <taxon>Halobacteria</taxon>
        <taxon>Halobacteriales</taxon>
        <taxon>Haloferacaceae</taxon>
        <taxon>Halohasta</taxon>
    </lineage>
</organism>
<sequence>MDSSTLRYGSLVAIPGGYAAILGYGSVTGTATAALTDLYLGTVLLGVVTAGYIRNGTLEAGVPEMGAFVVAGIAMAYEGVSRFSDIPPIEYIYTIGEIALLVAGSLLLYRVVAASRRSAVVD</sequence>
<dbReference type="RefSeq" id="WP_089673530.1">
    <property type="nucleotide sequence ID" value="NZ_CP024845.1"/>
</dbReference>
<evidence type="ECO:0000256" key="1">
    <source>
        <dbReference type="SAM" id="Phobius"/>
    </source>
</evidence>
<feature type="transmembrane region" description="Helical" evidence="1">
    <location>
        <begin position="60"/>
        <end position="79"/>
    </location>
</feature>
<name>A0A1H6X2E2_9EURY</name>
<accession>A0A1H6X2E2</accession>
<keyword evidence="1" id="KW-0472">Membrane</keyword>
<evidence type="ECO:0000313" key="3">
    <source>
        <dbReference type="Proteomes" id="UP000198888"/>
    </source>
</evidence>
<keyword evidence="1" id="KW-0812">Transmembrane</keyword>
<feature type="transmembrane region" description="Helical" evidence="1">
    <location>
        <begin position="91"/>
        <end position="109"/>
    </location>
</feature>
<gene>
    <name evidence="2" type="ORF">SAMN05444271_13224</name>
</gene>
<proteinExistence type="predicted"/>
<dbReference type="KEGG" id="hae:halTADL_2859"/>
<protein>
    <submittedName>
        <fullName evidence="2">Uncharacterized protein</fullName>
    </submittedName>
</protein>
<dbReference type="STRING" id="1073996.SAMN05444271_13224"/>
<dbReference type="Proteomes" id="UP000198888">
    <property type="component" value="Unassembled WGS sequence"/>
</dbReference>
<feature type="transmembrane region" description="Helical" evidence="1">
    <location>
        <begin position="7"/>
        <end position="27"/>
    </location>
</feature>
<accession>A0A2H4Q5E4</accession>
<dbReference type="AlphaFoldDB" id="A0A1H6X2E2"/>
<reference evidence="2 3" key="1">
    <citation type="submission" date="2016-10" db="EMBL/GenBank/DDBJ databases">
        <authorList>
            <person name="de Groot N.N."/>
        </authorList>
    </citation>
    <scope>NUCLEOTIDE SEQUENCE [LARGE SCALE GENOMIC DNA]</scope>
    <source>
        <strain evidence="2 3">DSM 22187</strain>
    </source>
</reference>